<dbReference type="InterPro" id="IPR002999">
    <property type="entry name" value="Tudor"/>
</dbReference>
<dbReference type="CDD" id="cd22852">
    <property type="entry name" value="SMN_C"/>
    <property type="match status" value="1"/>
</dbReference>
<feature type="domain" description="Tudor" evidence="11">
    <location>
        <begin position="380"/>
        <end position="438"/>
    </location>
</feature>
<evidence type="ECO:0000256" key="5">
    <source>
        <dbReference type="ARBA" id="ARBA00005371"/>
    </source>
</evidence>
<evidence type="ECO:0000256" key="8">
    <source>
        <dbReference type="ARBA" id="ARBA00023242"/>
    </source>
</evidence>
<evidence type="ECO:0000256" key="3">
    <source>
        <dbReference type="ARBA" id="ARBA00004463"/>
    </source>
</evidence>
<dbReference type="Pfam" id="PF20635">
    <property type="entry name" value="SMN_YG-box"/>
    <property type="match status" value="1"/>
</dbReference>
<feature type="compositionally biased region" description="Basic and acidic residues" evidence="10">
    <location>
        <begin position="460"/>
        <end position="515"/>
    </location>
</feature>
<feature type="domain" description="Tudor" evidence="11">
    <location>
        <begin position="171"/>
        <end position="229"/>
    </location>
</feature>
<feature type="region of interest" description="Disordered" evidence="10">
    <location>
        <begin position="56"/>
        <end position="89"/>
    </location>
</feature>
<dbReference type="SMART" id="SM00333">
    <property type="entry name" value="TUDOR"/>
    <property type="match status" value="2"/>
</dbReference>
<evidence type="ECO:0000256" key="2">
    <source>
        <dbReference type="ARBA" id="ARBA00004408"/>
    </source>
</evidence>
<protein>
    <recommendedName>
        <fullName evidence="11">Tudor domain-containing protein</fullName>
    </recommendedName>
</protein>
<dbReference type="InterPro" id="IPR047313">
    <property type="entry name" value="SMN_C"/>
</dbReference>
<evidence type="ECO:0000256" key="9">
    <source>
        <dbReference type="ARBA" id="ARBA00034695"/>
    </source>
</evidence>
<sequence>MSNMIEIGNLLGTTESAEADSGATTVEITMVEAFGDTMYSTQGGNEPGLKRCDCEGTEEETLDVRPPADQTDVPAPPLHPQHLLPQPLLPQPLLPQPLLPQPLLPQPLLPQPLLPQPLLPKPLLSQPLLSQPLLSQPLLSQPLLSQPQRITVPEEKTHFPQVQAAVVLQPQWAVGEPCQAVWSEDGNIYAATILKLEGERCRVLFDSYGNEDEVDVSSLKPREAKITQVETQARGSQAETQARGSQAETQARGSQAETQARGSQAETQARGSQAETQARGSQAETQARGSQAETQARGSQAETQARGSQAETQGSQAETQDRGSQAETQARGSQAETQARGSQAETQARGSQAETQSRGSQAETQARGSQAETQARSSQEWTVGSRCRATYALDGLSYPAVVLEVRGQRCRVRFDNYNNEEEVEVSSLLSFDELNGPSRSGRATAPWKSAFGTTARRRREALEDGDKREPERVERDRVDRSERGRDRNRKDPQLGPKLPRDRSRAPSREDERKSAESMAYSVFSCPPFPPPLHSSGDWWTSMPPPPLPSFLPGSSDAGPVPESLSHMLMMWYMCGFHTGSYLTLQQLKSPPRDLHKTGPF</sequence>
<dbReference type="GO" id="GO:0008380">
    <property type="term" value="P:RNA splicing"/>
    <property type="evidence" value="ECO:0007669"/>
    <property type="project" value="UniProtKB-KW"/>
</dbReference>
<feature type="region of interest" description="Disordered" evidence="10">
    <location>
        <begin position="432"/>
        <end position="518"/>
    </location>
</feature>
<dbReference type="Pfam" id="PF06003">
    <property type="entry name" value="SMN_Tudor"/>
    <property type="match status" value="1"/>
</dbReference>
<keyword evidence="8" id="KW-0539">Nucleus</keyword>
<comment type="similarity">
    <text evidence="5">Belongs to the SMN family.</text>
</comment>
<keyword evidence="6" id="KW-0507">mRNA processing</keyword>
<dbReference type="GO" id="GO:0043204">
    <property type="term" value="C:perikaryon"/>
    <property type="evidence" value="ECO:0007669"/>
    <property type="project" value="UniProtKB-SubCell"/>
</dbReference>
<feature type="compositionally biased region" description="Polar residues" evidence="10">
    <location>
        <begin position="228"/>
        <end position="382"/>
    </location>
</feature>
<feature type="region of interest" description="Disordered" evidence="10">
    <location>
        <begin position="228"/>
        <end position="383"/>
    </location>
</feature>
<proteinExistence type="inferred from homology"/>
<name>A0AAV2KSU1_KNICA</name>
<evidence type="ECO:0000313" key="12">
    <source>
        <dbReference type="EMBL" id="CAL1591798.1"/>
    </source>
</evidence>
<dbReference type="GO" id="GO:0015030">
    <property type="term" value="C:Cajal body"/>
    <property type="evidence" value="ECO:0007669"/>
    <property type="project" value="UniProtKB-SubCell"/>
</dbReference>
<evidence type="ECO:0000256" key="10">
    <source>
        <dbReference type="SAM" id="MobiDB-lite"/>
    </source>
</evidence>
<organism evidence="12 13">
    <name type="scientific">Knipowitschia caucasica</name>
    <name type="common">Caucasian dwarf goby</name>
    <name type="synonym">Pomatoschistus caucasicus</name>
    <dbReference type="NCBI Taxonomy" id="637954"/>
    <lineage>
        <taxon>Eukaryota</taxon>
        <taxon>Metazoa</taxon>
        <taxon>Chordata</taxon>
        <taxon>Craniata</taxon>
        <taxon>Vertebrata</taxon>
        <taxon>Euteleostomi</taxon>
        <taxon>Actinopterygii</taxon>
        <taxon>Neopterygii</taxon>
        <taxon>Teleostei</taxon>
        <taxon>Neoteleostei</taxon>
        <taxon>Acanthomorphata</taxon>
        <taxon>Gobiaria</taxon>
        <taxon>Gobiiformes</taxon>
        <taxon>Gobioidei</taxon>
        <taxon>Gobiidae</taxon>
        <taxon>Gobiinae</taxon>
        <taxon>Knipowitschia</taxon>
    </lineage>
</organism>
<accession>A0AAV2KSU1</accession>
<dbReference type="GO" id="GO:0030018">
    <property type="term" value="C:Z disc"/>
    <property type="evidence" value="ECO:0007669"/>
    <property type="project" value="UniProtKB-SubCell"/>
</dbReference>
<dbReference type="GO" id="GO:0006397">
    <property type="term" value="P:mRNA processing"/>
    <property type="evidence" value="ECO:0007669"/>
    <property type="project" value="UniProtKB-KW"/>
</dbReference>
<comment type="subcellular location">
    <subcellularLocation>
        <location evidence="1">Cytoplasm</location>
        <location evidence="1">Myofibril</location>
        <location evidence="1">Sarcomere</location>
        <location evidence="1">Z line</location>
    </subcellularLocation>
    <subcellularLocation>
        <location evidence="3">Cytoplasmic granule</location>
    </subcellularLocation>
    <subcellularLocation>
        <location evidence="2">Nucleus</location>
        <location evidence="2">Cajal body</location>
    </subcellularLocation>
    <subcellularLocation>
        <location evidence="9">Nucleus</location>
        <location evidence="9">Gem</location>
    </subcellularLocation>
    <subcellularLocation>
        <location evidence="4">Perikaryon</location>
    </subcellularLocation>
</comment>
<evidence type="ECO:0000313" key="13">
    <source>
        <dbReference type="Proteomes" id="UP001497482"/>
    </source>
</evidence>
<dbReference type="Gene3D" id="2.30.30.140">
    <property type="match status" value="2"/>
</dbReference>
<dbReference type="AlphaFoldDB" id="A0AAV2KSU1"/>
<dbReference type="GO" id="GO:0097504">
    <property type="term" value="C:Gemini of Cajal bodies"/>
    <property type="evidence" value="ECO:0007669"/>
    <property type="project" value="UniProtKB-SubCell"/>
</dbReference>
<dbReference type="CDD" id="cd21182">
    <property type="entry name" value="Tudor_SMN_SPF30-like"/>
    <property type="match status" value="1"/>
</dbReference>
<dbReference type="PROSITE" id="PS50304">
    <property type="entry name" value="TUDOR"/>
    <property type="match status" value="2"/>
</dbReference>
<evidence type="ECO:0000256" key="7">
    <source>
        <dbReference type="ARBA" id="ARBA00023187"/>
    </source>
</evidence>
<keyword evidence="13" id="KW-1185">Reference proteome</keyword>
<evidence type="ECO:0000259" key="11">
    <source>
        <dbReference type="PROSITE" id="PS50304"/>
    </source>
</evidence>
<dbReference type="PANTHER" id="PTHR39267">
    <property type="entry name" value="SURVIVAL MOTOR NEURON-LIKE PROTEIN 1"/>
    <property type="match status" value="1"/>
</dbReference>
<evidence type="ECO:0000256" key="1">
    <source>
        <dbReference type="ARBA" id="ARBA00004216"/>
    </source>
</evidence>
<dbReference type="EMBL" id="OZ035824">
    <property type="protein sequence ID" value="CAL1591798.1"/>
    <property type="molecule type" value="Genomic_DNA"/>
</dbReference>
<dbReference type="InterPro" id="IPR010304">
    <property type="entry name" value="SMN_Tudor"/>
</dbReference>
<gene>
    <name evidence="12" type="ORF">KC01_LOCUS21140</name>
</gene>
<keyword evidence="7" id="KW-0508">mRNA splicing</keyword>
<evidence type="ECO:0000256" key="4">
    <source>
        <dbReference type="ARBA" id="ARBA00004484"/>
    </source>
</evidence>
<dbReference type="InterPro" id="IPR040424">
    <property type="entry name" value="Smn1"/>
</dbReference>
<dbReference type="Proteomes" id="UP001497482">
    <property type="component" value="Chromosome 2"/>
</dbReference>
<evidence type="ECO:0000256" key="6">
    <source>
        <dbReference type="ARBA" id="ARBA00022664"/>
    </source>
</evidence>
<reference evidence="12 13" key="1">
    <citation type="submission" date="2024-04" db="EMBL/GenBank/DDBJ databases">
        <authorList>
            <person name="Waldvogel A.-M."/>
            <person name="Schoenle A."/>
        </authorList>
    </citation>
    <scope>NUCLEOTIDE SEQUENCE [LARGE SCALE GENOMIC DNA]</scope>
</reference>
<dbReference type="SUPFAM" id="SSF63748">
    <property type="entry name" value="Tudor/PWWP/MBT"/>
    <property type="match status" value="2"/>
</dbReference>
<dbReference type="GO" id="GO:0003723">
    <property type="term" value="F:RNA binding"/>
    <property type="evidence" value="ECO:0007669"/>
    <property type="project" value="InterPro"/>
</dbReference>
<dbReference type="PANTHER" id="PTHR39267:SF1">
    <property type="entry name" value="SURVIVAL MOTOR NEURON PROTEIN"/>
    <property type="match status" value="1"/>
</dbReference>